<dbReference type="Proteomes" id="UP000824223">
    <property type="component" value="Unassembled WGS sequence"/>
</dbReference>
<name>A0A9D2H8Y2_9FIRM</name>
<evidence type="ECO:0000313" key="2">
    <source>
        <dbReference type="EMBL" id="HJA06084.1"/>
    </source>
</evidence>
<feature type="transmembrane region" description="Helical" evidence="1">
    <location>
        <begin position="172"/>
        <end position="192"/>
    </location>
</feature>
<dbReference type="Pfam" id="PF16962">
    <property type="entry name" value="ABC_export"/>
    <property type="match status" value="1"/>
</dbReference>
<feature type="transmembrane region" description="Helical" evidence="1">
    <location>
        <begin position="357"/>
        <end position="376"/>
    </location>
</feature>
<feature type="transmembrane region" description="Helical" evidence="1">
    <location>
        <begin position="429"/>
        <end position="446"/>
    </location>
</feature>
<keyword evidence="1" id="KW-0812">Transmembrane</keyword>
<accession>A0A9D2H8Y2</accession>
<evidence type="ECO:0000313" key="3">
    <source>
        <dbReference type="Proteomes" id="UP000824223"/>
    </source>
</evidence>
<feature type="transmembrane region" description="Helical" evidence="1">
    <location>
        <begin position="204"/>
        <end position="227"/>
    </location>
</feature>
<dbReference type="AlphaFoldDB" id="A0A9D2H8Y2"/>
<reference evidence="2" key="2">
    <citation type="submission" date="2021-04" db="EMBL/GenBank/DDBJ databases">
        <authorList>
            <person name="Gilroy R."/>
        </authorList>
    </citation>
    <scope>NUCLEOTIDE SEQUENCE</scope>
    <source>
        <strain evidence="2">ChiSjej2B20-11307</strain>
    </source>
</reference>
<protein>
    <submittedName>
        <fullName evidence="2">ABC exporter domain-containing protein</fullName>
    </submittedName>
</protein>
<feature type="transmembrane region" description="Helical" evidence="1">
    <location>
        <begin position="58"/>
        <end position="77"/>
    </location>
</feature>
<evidence type="ECO:0000256" key="1">
    <source>
        <dbReference type="SAM" id="Phobius"/>
    </source>
</evidence>
<proteinExistence type="predicted"/>
<dbReference type="InterPro" id="IPR031584">
    <property type="entry name" value="Put_ABC_export"/>
</dbReference>
<keyword evidence="1" id="KW-1133">Transmembrane helix</keyword>
<reference evidence="2" key="1">
    <citation type="journal article" date="2021" name="PeerJ">
        <title>Extensive microbial diversity within the chicken gut microbiome revealed by metagenomics and culture.</title>
        <authorList>
            <person name="Gilroy R."/>
            <person name="Ravi A."/>
            <person name="Getino M."/>
            <person name="Pursley I."/>
            <person name="Horton D.L."/>
            <person name="Alikhan N.F."/>
            <person name="Baker D."/>
            <person name="Gharbi K."/>
            <person name="Hall N."/>
            <person name="Watson M."/>
            <person name="Adriaenssens E.M."/>
            <person name="Foster-Nyarko E."/>
            <person name="Jarju S."/>
            <person name="Secka A."/>
            <person name="Antonio M."/>
            <person name="Oren A."/>
            <person name="Chaudhuri R.R."/>
            <person name="La Ragione R."/>
            <person name="Hildebrand F."/>
            <person name="Pallen M.J."/>
        </authorList>
    </citation>
    <scope>NUCLEOTIDE SEQUENCE</scope>
    <source>
        <strain evidence="2">ChiSjej2B20-11307</strain>
    </source>
</reference>
<comment type="caution">
    <text evidence="2">The sequence shown here is derived from an EMBL/GenBank/DDBJ whole genome shotgun (WGS) entry which is preliminary data.</text>
</comment>
<gene>
    <name evidence="2" type="ORF">H9798_02900</name>
</gene>
<dbReference type="EMBL" id="DXAK01000012">
    <property type="protein sequence ID" value="HJA06084.1"/>
    <property type="molecule type" value="Genomic_DNA"/>
</dbReference>
<feature type="transmembrane region" description="Helical" evidence="1">
    <location>
        <begin position="233"/>
        <end position="254"/>
    </location>
</feature>
<feature type="transmembrane region" description="Helical" evidence="1">
    <location>
        <begin position="324"/>
        <end position="345"/>
    </location>
</feature>
<feature type="transmembrane region" description="Helical" evidence="1">
    <location>
        <begin position="466"/>
        <end position="488"/>
    </location>
</feature>
<feature type="transmembrane region" description="Helical" evidence="1">
    <location>
        <begin position="137"/>
        <end position="160"/>
    </location>
</feature>
<sequence>MKALIYLTKRSFINNIKKAVKKPTTLIALIFGVVYAIFILFSLATLVMSVRIDSVRGLMIILTAISIYLTLGNFMAYSSRKGILFRPAHAHFVFTAPIDPKLVLVNGGWMNYIMYVAIWIVIAVGGVTVFQVELWRMFFLLLAGLVLEIALEVSIMVFLYTNDHLPQKLMSGIRWFIKIFLAAFTLLIVLYFRRNGMSVESVFAFIDWKVLQIIPVIGWQIAAYRLILLGPDTLNVICAALYVIFVVVAATASLRMRCEGGYYEEAAKFADDYAEIRQKKKSGDLDMNLGGKKRKFRHVKDRITGHGAKAIFYRQLLEYKKEKFFIFSKVTLIAAAIAFIFSFSMRDAATEGDMSGLFLLGIVAYMSLVMSGYIGKWETELKNPYLYLIPDTPLKKLWYATVMEHIKALADACIICIPIGIFWKVNTVYIIYCILIYTVLQADRLYTKVLAQCLVGEVFGKTGQDILRMLIQMFLLGFGAGLAVLIGIFVNVSFIYPLLLVYSIVITVGMGLLASLRFESMEQLA</sequence>
<feature type="transmembrane region" description="Helical" evidence="1">
    <location>
        <begin position="112"/>
        <end position="130"/>
    </location>
</feature>
<feature type="transmembrane region" description="Helical" evidence="1">
    <location>
        <begin position="494"/>
        <end position="516"/>
    </location>
</feature>
<keyword evidence="1" id="KW-0472">Membrane</keyword>
<feature type="transmembrane region" description="Helical" evidence="1">
    <location>
        <begin position="26"/>
        <end position="46"/>
    </location>
</feature>
<organism evidence="2 3">
    <name type="scientific">Candidatus Mediterraneibacter pullicola</name>
    <dbReference type="NCBI Taxonomy" id="2838682"/>
    <lineage>
        <taxon>Bacteria</taxon>
        <taxon>Bacillati</taxon>
        <taxon>Bacillota</taxon>
        <taxon>Clostridia</taxon>
        <taxon>Lachnospirales</taxon>
        <taxon>Lachnospiraceae</taxon>
        <taxon>Mediterraneibacter</taxon>
    </lineage>
</organism>